<keyword evidence="5 8" id="KW-0812">Transmembrane</keyword>
<keyword evidence="6 8" id="KW-1133">Transmembrane helix</keyword>
<feature type="transmembrane region" description="Helical" evidence="8">
    <location>
        <begin position="146"/>
        <end position="172"/>
    </location>
</feature>
<dbReference type="FunFam" id="1.10.3720.10:FF:000002">
    <property type="entry name" value="D-methionine ABC transporter permease MetI"/>
    <property type="match status" value="1"/>
</dbReference>
<dbReference type="EMBL" id="CABWKQ010000020">
    <property type="protein sequence ID" value="VWX36089.1"/>
    <property type="molecule type" value="Genomic_DNA"/>
</dbReference>
<feature type="transmembrane region" description="Helical" evidence="8">
    <location>
        <begin position="20"/>
        <end position="43"/>
    </location>
</feature>
<reference evidence="10 11" key="1">
    <citation type="submission" date="2019-10" db="EMBL/GenBank/DDBJ databases">
        <authorList>
            <person name="Karimi E."/>
        </authorList>
    </citation>
    <scope>NUCLEOTIDE SEQUENCE [LARGE SCALE GENOMIC DNA]</scope>
    <source>
        <strain evidence="10">Exiguobacterium sp. 9Y</strain>
    </source>
</reference>
<feature type="domain" description="ABC transmembrane type-1" evidence="9">
    <location>
        <begin position="17"/>
        <end position="211"/>
    </location>
</feature>
<dbReference type="Pfam" id="PF00528">
    <property type="entry name" value="BPD_transp_1"/>
    <property type="match status" value="1"/>
</dbReference>
<evidence type="ECO:0000256" key="1">
    <source>
        <dbReference type="ARBA" id="ARBA00004651"/>
    </source>
</evidence>
<dbReference type="InterPro" id="IPR000515">
    <property type="entry name" value="MetI-like"/>
</dbReference>
<dbReference type="CDD" id="cd06261">
    <property type="entry name" value="TM_PBP2"/>
    <property type="match status" value="1"/>
</dbReference>
<dbReference type="PROSITE" id="PS50928">
    <property type="entry name" value="ABC_TM1"/>
    <property type="match status" value="1"/>
</dbReference>
<evidence type="ECO:0000313" key="11">
    <source>
        <dbReference type="Proteomes" id="UP000439752"/>
    </source>
</evidence>
<gene>
    <name evidence="10" type="primary">metP</name>
    <name evidence="10" type="ORF">EXIGUO9Y_270129</name>
</gene>
<keyword evidence="4" id="KW-1003">Cell membrane</keyword>
<feature type="transmembrane region" description="Helical" evidence="8">
    <location>
        <begin position="192"/>
        <end position="215"/>
    </location>
</feature>
<comment type="similarity">
    <text evidence="2">Belongs to the binding-protein-dependent transport system permease family. CysTW subfamily.</text>
</comment>
<dbReference type="PANTHER" id="PTHR30450:SF1">
    <property type="entry name" value="D-METHIONINE TRANSPORT SYSTEM PERMEASE PROTEIN METI-RELATED"/>
    <property type="match status" value="1"/>
</dbReference>
<evidence type="ECO:0000313" key="10">
    <source>
        <dbReference type="EMBL" id="VWX36089.1"/>
    </source>
</evidence>
<dbReference type="Proteomes" id="UP000439752">
    <property type="component" value="Unassembled WGS sequence"/>
</dbReference>
<feature type="transmembrane region" description="Helical" evidence="8">
    <location>
        <begin position="55"/>
        <end position="80"/>
    </location>
</feature>
<sequence>MTTFFNDIDWEMVWTATGSTVYMTAVAGLATFILGLIIGLLLYATNEDLLFKNRALYSVLSFLVNIFRSIPFIILLILLIPVTLIIVGSFLGPTAALPALILGAAPFYGRMVELALREVDKGVIEAAESMGATKFQIIYKVLIPEALPAIVSGITVTLVALVGYTAMAGLAGGGGLGDMAFIEGFQRSQNNITVIATLLILVIVFIIQIIGDLLVKAIDKR</sequence>
<evidence type="ECO:0000256" key="5">
    <source>
        <dbReference type="ARBA" id="ARBA00022692"/>
    </source>
</evidence>
<dbReference type="PANTHER" id="PTHR30450">
    <property type="entry name" value="ABC TRANSPORTER PERMEASE"/>
    <property type="match status" value="1"/>
</dbReference>
<dbReference type="GO" id="GO:0005886">
    <property type="term" value="C:plasma membrane"/>
    <property type="evidence" value="ECO:0007669"/>
    <property type="project" value="UniProtKB-SubCell"/>
</dbReference>
<evidence type="ECO:0000256" key="8">
    <source>
        <dbReference type="RuleBase" id="RU363032"/>
    </source>
</evidence>
<accession>A0A653IAC8</accession>
<proteinExistence type="inferred from homology"/>
<evidence type="ECO:0000256" key="2">
    <source>
        <dbReference type="ARBA" id="ARBA00007069"/>
    </source>
</evidence>
<evidence type="ECO:0000256" key="6">
    <source>
        <dbReference type="ARBA" id="ARBA00022989"/>
    </source>
</evidence>
<name>A0A653IAC8_9BACL</name>
<dbReference type="RefSeq" id="WP_159173434.1">
    <property type="nucleotide sequence ID" value="NZ_LR732312.1"/>
</dbReference>
<keyword evidence="7 8" id="KW-0472">Membrane</keyword>
<comment type="subcellular location">
    <subcellularLocation>
        <location evidence="1 8">Cell membrane</location>
        <topology evidence="1 8">Multi-pass membrane protein</topology>
    </subcellularLocation>
</comment>
<keyword evidence="11" id="KW-1185">Reference proteome</keyword>
<dbReference type="InterPro" id="IPR035906">
    <property type="entry name" value="MetI-like_sf"/>
</dbReference>
<feature type="transmembrane region" description="Helical" evidence="8">
    <location>
        <begin position="86"/>
        <end position="108"/>
    </location>
</feature>
<organism evidence="10 11">
    <name type="scientific">Exiguobacterium oxidotolerans</name>
    <dbReference type="NCBI Taxonomy" id="223958"/>
    <lineage>
        <taxon>Bacteria</taxon>
        <taxon>Bacillati</taxon>
        <taxon>Bacillota</taxon>
        <taxon>Bacilli</taxon>
        <taxon>Bacillales</taxon>
        <taxon>Bacillales Family XII. Incertae Sedis</taxon>
        <taxon>Exiguobacterium</taxon>
    </lineage>
</organism>
<evidence type="ECO:0000256" key="4">
    <source>
        <dbReference type="ARBA" id="ARBA00022475"/>
    </source>
</evidence>
<evidence type="ECO:0000259" key="9">
    <source>
        <dbReference type="PROSITE" id="PS50928"/>
    </source>
</evidence>
<keyword evidence="3 8" id="KW-0813">Transport</keyword>
<protein>
    <submittedName>
        <fullName evidence="10">Methionine ABC transporter, permease component</fullName>
    </submittedName>
</protein>
<dbReference type="InterPro" id="IPR051322">
    <property type="entry name" value="AA_ABC_Transporter_Permease"/>
</dbReference>
<evidence type="ECO:0000256" key="3">
    <source>
        <dbReference type="ARBA" id="ARBA00022448"/>
    </source>
</evidence>
<dbReference type="Gene3D" id="1.10.3720.10">
    <property type="entry name" value="MetI-like"/>
    <property type="match status" value="1"/>
</dbReference>
<dbReference type="GO" id="GO:0048473">
    <property type="term" value="P:D-methionine transmembrane transport"/>
    <property type="evidence" value="ECO:0007669"/>
    <property type="project" value="TreeGrafter"/>
</dbReference>
<dbReference type="AlphaFoldDB" id="A0A653IAC8"/>
<evidence type="ECO:0000256" key="7">
    <source>
        <dbReference type="ARBA" id="ARBA00023136"/>
    </source>
</evidence>
<dbReference type="SUPFAM" id="SSF161098">
    <property type="entry name" value="MetI-like"/>
    <property type="match status" value="1"/>
</dbReference>